<dbReference type="InterPro" id="IPR016181">
    <property type="entry name" value="Acyl_CoA_acyltransferase"/>
</dbReference>
<dbReference type="PANTHER" id="PTHR13947:SF37">
    <property type="entry name" value="LD18367P"/>
    <property type="match status" value="1"/>
</dbReference>
<proteinExistence type="predicted"/>
<dbReference type="Pfam" id="PF00583">
    <property type="entry name" value="Acetyltransf_1"/>
    <property type="match status" value="1"/>
</dbReference>
<evidence type="ECO:0000313" key="4">
    <source>
        <dbReference type="Proteomes" id="UP000478208"/>
    </source>
</evidence>
<dbReference type="PANTHER" id="PTHR13947">
    <property type="entry name" value="GNAT FAMILY N-ACETYLTRANSFERASE"/>
    <property type="match status" value="1"/>
</dbReference>
<organism evidence="3 4">
    <name type="scientific">Winogradskyella endarachnes</name>
    <dbReference type="NCBI Taxonomy" id="2681965"/>
    <lineage>
        <taxon>Bacteria</taxon>
        <taxon>Pseudomonadati</taxon>
        <taxon>Bacteroidota</taxon>
        <taxon>Flavobacteriia</taxon>
        <taxon>Flavobacteriales</taxon>
        <taxon>Flavobacteriaceae</taxon>
        <taxon>Winogradskyella</taxon>
    </lineage>
</organism>
<reference evidence="3 4" key="1">
    <citation type="submission" date="2019-12" db="EMBL/GenBank/DDBJ databases">
        <authorList>
            <person name="Li J."/>
        </authorList>
    </citation>
    <scope>NUCLEOTIDE SEQUENCE [LARGE SCALE GENOMIC DNA]</scope>
    <source>
        <strain evidence="3 4">HL2-2</strain>
    </source>
</reference>
<feature type="domain" description="N-acetyltransferase" evidence="2">
    <location>
        <begin position="3"/>
        <end position="150"/>
    </location>
</feature>
<dbReference type="Proteomes" id="UP000478208">
    <property type="component" value="Unassembled WGS sequence"/>
</dbReference>
<dbReference type="SUPFAM" id="SSF55729">
    <property type="entry name" value="Acyl-CoA N-acyltransferases (Nat)"/>
    <property type="match status" value="1"/>
</dbReference>
<protein>
    <submittedName>
        <fullName evidence="3">GNAT family N-acetyltransferase</fullName>
    </submittedName>
</protein>
<evidence type="ECO:0000313" key="3">
    <source>
        <dbReference type="EMBL" id="MUU78127.1"/>
    </source>
</evidence>
<keyword evidence="4" id="KW-1185">Reference proteome</keyword>
<dbReference type="AlphaFoldDB" id="A0A6L6UB50"/>
<dbReference type="RefSeq" id="WP_157363023.1">
    <property type="nucleotide sequence ID" value="NZ_WOWS01000002.1"/>
</dbReference>
<evidence type="ECO:0000256" key="1">
    <source>
        <dbReference type="ARBA" id="ARBA00022679"/>
    </source>
</evidence>
<accession>A0A6L6UB50</accession>
<comment type="caution">
    <text evidence="3">The sequence shown here is derived from an EMBL/GenBank/DDBJ whole genome shotgun (WGS) entry which is preliminary data.</text>
</comment>
<dbReference type="GO" id="GO:0008080">
    <property type="term" value="F:N-acetyltransferase activity"/>
    <property type="evidence" value="ECO:0007669"/>
    <property type="project" value="InterPro"/>
</dbReference>
<sequence length="151" mass="17422">MIKIIRSNAENEDFIFLVKQLDAYLKTTDGDEHNFYNQFNSIKALKHVVIAYLDGKPSACGAFKKYNENSVEVKRMFTTTQARNKGIATKVLLELEDWAKELNYSSCILETGIRQQEAVAFYKTNAYQIIPNYGQYKGVKNSLCFEKKIKR</sequence>
<gene>
    <name evidence="3" type="ORF">GN138_06695</name>
</gene>
<keyword evidence="1 3" id="KW-0808">Transferase</keyword>
<dbReference type="InterPro" id="IPR050769">
    <property type="entry name" value="NAT_camello-type"/>
</dbReference>
<dbReference type="InterPro" id="IPR000182">
    <property type="entry name" value="GNAT_dom"/>
</dbReference>
<name>A0A6L6UB50_9FLAO</name>
<evidence type="ECO:0000259" key="2">
    <source>
        <dbReference type="PROSITE" id="PS51186"/>
    </source>
</evidence>
<dbReference type="Gene3D" id="3.40.630.30">
    <property type="match status" value="1"/>
</dbReference>
<dbReference type="CDD" id="cd04301">
    <property type="entry name" value="NAT_SF"/>
    <property type="match status" value="1"/>
</dbReference>
<dbReference type="PROSITE" id="PS51186">
    <property type="entry name" value="GNAT"/>
    <property type="match status" value="1"/>
</dbReference>
<dbReference type="EMBL" id="WOWS01000002">
    <property type="protein sequence ID" value="MUU78127.1"/>
    <property type="molecule type" value="Genomic_DNA"/>
</dbReference>